<keyword evidence="2 5" id="KW-0560">Oxidoreductase</keyword>
<evidence type="ECO:0000313" key="7">
    <source>
        <dbReference type="EMBL" id="TPX76936.1"/>
    </source>
</evidence>
<name>A0A507FNN1_9FUNG</name>
<feature type="domain" description="Aldehyde dehydrogenase" evidence="6">
    <location>
        <begin position="11"/>
        <end position="439"/>
    </location>
</feature>
<dbReference type="InterPro" id="IPR029510">
    <property type="entry name" value="Ald_DH_CS_GLU"/>
</dbReference>
<evidence type="ECO:0000256" key="4">
    <source>
        <dbReference type="PROSITE-ProRule" id="PRU10007"/>
    </source>
</evidence>
<dbReference type="InterPro" id="IPR016163">
    <property type="entry name" value="Ald_DH_C"/>
</dbReference>
<organism evidence="7 8">
    <name type="scientific">Chytriomyces confervae</name>
    <dbReference type="NCBI Taxonomy" id="246404"/>
    <lineage>
        <taxon>Eukaryota</taxon>
        <taxon>Fungi</taxon>
        <taxon>Fungi incertae sedis</taxon>
        <taxon>Chytridiomycota</taxon>
        <taxon>Chytridiomycota incertae sedis</taxon>
        <taxon>Chytridiomycetes</taxon>
        <taxon>Chytridiales</taxon>
        <taxon>Chytriomycetaceae</taxon>
        <taxon>Chytriomyces</taxon>
    </lineage>
</organism>
<dbReference type="Gene3D" id="3.40.309.10">
    <property type="entry name" value="Aldehyde Dehydrogenase, Chain A, domain 2"/>
    <property type="match status" value="1"/>
</dbReference>
<dbReference type="InterPro" id="IPR016162">
    <property type="entry name" value="Ald_DH_N"/>
</dbReference>
<dbReference type="Pfam" id="PF00171">
    <property type="entry name" value="Aldedh"/>
    <property type="match status" value="1"/>
</dbReference>
<evidence type="ECO:0000256" key="1">
    <source>
        <dbReference type="ARBA" id="ARBA00009986"/>
    </source>
</evidence>
<keyword evidence="3" id="KW-0520">NAD</keyword>
<dbReference type="GO" id="GO:0004029">
    <property type="term" value="F:aldehyde dehydrogenase (NAD+) activity"/>
    <property type="evidence" value="ECO:0007669"/>
    <property type="project" value="TreeGrafter"/>
</dbReference>
<sequence>MTVSSTATPLTEIEAAVAQLRVTFGTNKTKAISWRKQQLRQLYAFIRDQYPLIEAALKKDLNRNPADTQLELVILLNEVADAIEHLEEWMKPTASAPTLLTFLDTAVTRREPLGVVCIIAPFNFPVQLLLGPLIAAIAAGNCVVLKPSEMATASEALLIEWLPKILDMDAFRIIVGGVKETTRLLEVKLDHIFYTGSTSVGKIVMAAAAKQLTPVVLELGGKSPVYIHKDVDIEVAARRMCWAKTMNCGQVCIAPDYVMVHQDIVAPFAAALRKVLLEFYTEDAKKSTEYPRMINQAHTKRLVNVLDRQLALKHSELVIGGDHDVSDRYIAPTVVSNVKVSDPLMEDEIFGPLIGILSVTGEDEAIEIIQSRDRPLALYVSAKDTRVVNKILDNTISGVSVVNDYVFNMVLGDMPFGGVGSSGMGAYHGHSGFLAFTHQRGMVWRGTDFLTETVHKFMYPPFASSPFALFVSRVAVVKPLPSEFGLLLRKVVKRVAPILGQFALLAVAFYVGRSFQAGAGVASKSTPVLGSAFAGKVFQIVSNATESVLRSGSFVGLMDLVRGKK</sequence>
<evidence type="ECO:0000256" key="2">
    <source>
        <dbReference type="ARBA" id="ARBA00023002"/>
    </source>
</evidence>
<evidence type="ECO:0000313" key="8">
    <source>
        <dbReference type="Proteomes" id="UP000320333"/>
    </source>
</evidence>
<dbReference type="PANTHER" id="PTHR43570">
    <property type="entry name" value="ALDEHYDE DEHYDROGENASE"/>
    <property type="match status" value="1"/>
</dbReference>
<dbReference type="FunFam" id="3.40.309.10:FF:000003">
    <property type="entry name" value="Aldehyde dehydrogenase"/>
    <property type="match status" value="1"/>
</dbReference>
<dbReference type="GO" id="GO:0006081">
    <property type="term" value="P:aldehyde metabolic process"/>
    <property type="evidence" value="ECO:0007669"/>
    <property type="project" value="InterPro"/>
</dbReference>
<accession>A0A507FNN1</accession>
<dbReference type="STRING" id="246404.A0A507FNN1"/>
<comment type="caution">
    <text evidence="7">The sequence shown here is derived from an EMBL/GenBank/DDBJ whole genome shotgun (WGS) entry which is preliminary data.</text>
</comment>
<evidence type="ECO:0000256" key="5">
    <source>
        <dbReference type="RuleBase" id="RU003345"/>
    </source>
</evidence>
<protein>
    <recommendedName>
        <fullName evidence="6">Aldehyde dehydrogenase domain-containing protein</fullName>
    </recommendedName>
</protein>
<gene>
    <name evidence="7" type="ORF">CcCBS67573_g01797</name>
</gene>
<dbReference type="GO" id="GO:0005737">
    <property type="term" value="C:cytoplasm"/>
    <property type="evidence" value="ECO:0007669"/>
    <property type="project" value="TreeGrafter"/>
</dbReference>
<keyword evidence="8" id="KW-1185">Reference proteome</keyword>
<dbReference type="SUPFAM" id="SSF53720">
    <property type="entry name" value="ALDH-like"/>
    <property type="match status" value="1"/>
</dbReference>
<proteinExistence type="inferred from homology"/>
<dbReference type="PANTHER" id="PTHR43570:SF16">
    <property type="entry name" value="ALDEHYDE DEHYDROGENASE TYPE III, ISOFORM Q"/>
    <property type="match status" value="1"/>
</dbReference>
<dbReference type="OrthoDB" id="440325at2759"/>
<dbReference type="InterPro" id="IPR012394">
    <property type="entry name" value="Aldehyde_DH_NAD(P)"/>
</dbReference>
<dbReference type="InterPro" id="IPR015590">
    <property type="entry name" value="Aldehyde_DH_dom"/>
</dbReference>
<dbReference type="AlphaFoldDB" id="A0A507FNN1"/>
<reference evidence="7 8" key="1">
    <citation type="journal article" date="2019" name="Sci. Rep.">
        <title>Comparative genomics of chytrid fungi reveal insights into the obligate biotrophic and pathogenic lifestyle of Synchytrium endobioticum.</title>
        <authorList>
            <person name="van de Vossenberg B.T.L.H."/>
            <person name="Warris S."/>
            <person name="Nguyen H.D.T."/>
            <person name="van Gent-Pelzer M.P.E."/>
            <person name="Joly D.L."/>
            <person name="van de Geest H.C."/>
            <person name="Bonants P.J.M."/>
            <person name="Smith D.S."/>
            <person name="Levesque C.A."/>
            <person name="van der Lee T.A.J."/>
        </authorList>
    </citation>
    <scope>NUCLEOTIDE SEQUENCE [LARGE SCALE GENOMIC DNA]</scope>
    <source>
        <strain evidence="7 8">CBS 675.73</strain>
    </source>
</reference>
<dbReference type="Proteomes" id="UP000320333">
    <property type="component" value="Unassembled WGS sequence"/>
</dbReference>
<dbReference type="EMBL" id="QEAP01000032">
    <property type="protein sequence ID" value="TPX76936.1"/>
    <property type="molecule type" value="Genomic_DNA"/>
</dbReference>
<evidence type="ECO:0000259" key="6">
    <source>
        <dbReference type="Pfam" id="PF00171"/>
    </source>
</evidence>
<dbReference type="InterPro" id="IPR016161">
    <property type="entry name" value="Ald_DH/histidinol_DH"/>
</dbReference>
<feature type="active site" evidence="4">
    <location>
        <position position="218"/>
    </location>
</feature>
<dbReference type="PROSITE" id="PS00687">
    <property type="entry name" value="ALDEHYDE_DEHYDR_GLU"/>
    <property type="match status" value="1"/>
</dbReference>
<comment type="similarity">
    <text evidence="1 5">Belongs to the aldehyde dehydrogenase family.</text>
</comment>
<dbReference type="Gene3D" id="3.40.605.10">
    <property type="entry name" value="Aldehyde Dehydrogenase, Chain A, domain 1"/>
    <property type="match status" value="1"/>
</dbReference>
<evidence type="ECO:0000256" key="3">
    <source>
        <dbReference type="ARBA" id="ARBA00023027"/>
    </source>
</evidence>
<dbReference type="FunFam" id="3.40.605.10:FF:000004">
    <property type="entry name" value="Aldehyde dehydrogenase"/>
    <property type="match status" value="1"/>
</dbReference>